<reference evidence="5 6" key="1">
    <citation type="journal article" date="2014" name="BMC Genomics">
        <title>Comparative genome sequencing reveals chemotype-specific gene clusters in the toxigenic black mold Stachybotrys.</title>
        <authorList>
            <person name="Semeiks J."/>
            <person name="Borek D."/>
            <person name="Otwinowski Z."/>
            <person name="Grishin N.V."/>
        </authorList>
    </citation>
    <scope>NUCLEOTIDE SEQUENCE [LARGE SCALE GENOMIC DNA]</scope>
    <source>
        <strain evidence="6">CBS 109288 / IBT 7711</strain>
    </source>
</reference>
<dbReference type="PANTHER" id="PTHR13031">
    <property type="entry name" value="RIBONUCLEASE P SUBUNIT P30"/>
    <property type="match status" value="1"/>
</dbReference>
<dbReference type="Gene3D" id="3.20.20.140">
    <property type="entry name" value="Metal-dependent hydrolases"/>
    <property type="match status" value="1"/>
</dbReference>
<evidence type="ECO:0000313" key="5">
    <source>
        <dbReference type="EMBL" id="KEY75270.1"/>
    </source>
</evidence>
<evidence type="ECO:0000256" key="2">
    <source>
        <dbReference type="ARBA" id="ARBA00007331"/>
    </source>
</evidence>
<dbReference type="GO" id="GO:0005655">
    <property type="term" value="C:nucleolar ribonuclease P complex"/>
    <property type="evidence" value="ECO:0007669"/>
    <property type="project" value="TreeGrafter"/>
</dbReference>
<sequence>MLYDLNIAWSPSTPASTLLATLAQASALGYDTVALNHTLTLPFPAAPTSPFPPLPRPSSPSQKLPAVLRRATLPLADPAASNYRLPSLLPVYDILAIRPLTRDAFQNACLTLDVPIISIDLTQQLGYYFRPKPCMAAVLRGVRFEVCYAQALRADHRGRANFIANASGLVRATRGRGIILSSEAGTPLDLRGPADVINLLSVWGLGNDKGMDGLRSIPRSVVVNEGIKRNGFRGVVEVVEVAKKPEPSVGQKEPEDSAASSRQKRKNAGQDESGQLSKRQLKKMKLAARTANAGGPGKA</sequence>
<dbReference type="GO" id="GO:0008033">
    <property type="term" value="P:tRNA processing"/>
    <property type="evidence" value="ECO:0007669"/>
    <property type="project" value="UniProtKB-KW"/>
</dbReference>
<dbReference type="AlphaFoldDB" id="A0A084BCJ1"/>
<keyword evidence="6" id="KW-1185">Reference proteome</keyword>
<dbReference type="HOGENOM" id="CLU_048451_1_1_1"/>
<organism evidence="5 6">
    <name type="scientific">Stachybotrys chartarum (strain CBS 109288 / IBT 7711)</name>
    <name type="common">Toxic black mold</name>
    <name type="synonym">Stilbospora chartarum</name>
    <dbReference type="NCBI Taxonomy" id="1280523"/>
    <lineage>
        <taxon>Eukaryota</taxon>
        <taxon>Fungi</taxon>
        <taxon>Dikarya</taxon>
        <taxon>Ascomycota</taxon>
        <taxon>Pezizomycotina</taxon>
        <taxon>Sordariomycetes</taxon>
        <taxon>Hypocreomycetidae</taxon>
        <taxon>Hypocreales</taxon>
        <taxon>Stachybotryaceae</taxon>
        <taxon>Stachybotrys</taxon>
    </lineage>
</organism>
<dbReference type="OrthoDB" id="17948at2759"/>
<comment type="similarity">
    <text evidence="2">Belongs to the eukaryotic/archaeal RNase P protein component 3 family.</text>
</comment>
<name>A0A084BCJ1_STACB</name>
<feature type="region of interest" description="Disordered" evidence="4">
    <location>
        <begin position="244"/>
        <end position="299"/>
    </location>
</feature>
<evidence type="ECO:0000313" key="6">
    <source>
        <dbReference type="Proteomes" id="UP000028045"/>
    </source>
</evidence>
<dbReference type="InterPro" id="IPR016195">
    <property type="entry name" value="Pol/histidinol_Pase-like"/>
</dbReference>
<evidence type="ECO:0000256" key="1">
    <source>
        <dbReference type="ARBA" id="ARBA00004123"/>
    </source>
</evidence>
<protein>
    <recommendedName>
        <fullName evidence="7">RNase P subunit p30</fullName>
    </recommendedName>
</protein>
<proteinExistence type="inferred from homology"/>
<dbReference type="Proteomes" id="UP000028045">
    <property type="component" value="Unassembled WGS sequence"/>
</dbReference>
<dbReference type="Pfam" id="PF01876">
    <property type="entry name" value="RNase_P_p30"/>
    <property type="match status" value="1"/>
</dbReference>
<dbReference type="InterPro" id="IPR002738">
    <property type="entry name" value="RNase_P_p30"/>
</dbReference>
<dbReference type="GO" id="GO:0003723">
    <property type="term" value="F:RNA binding"/>
    <property type="evidence" value="ECO:0007669"/>
    <property type="project" value="TreeGrafter"/>
</dbReference>
<accession>A0A084BCJ1</accession>
<evidence type="ECO:0008006" key="7">
    <source>
        <dbReference type="Google" id="ProtNLM"/>
    </source>
</evidence>
<gene>
    <name evidence="5" type="ORF">S7711_07623</name>
</gene>
<dbReference type="PANTHER" id="PTHR13031:SF0">
    <property type="entry name" value="RIBONUCLEASE P PROTEIN SUBUNIT P30"/>
    <property type="match status" value="1"/>
</dbReference>
<evidence type="ECO:0000256" key="3">
    <source>
        <dbReference type="ARBA" id="ARBA00022694"/>
    </source>
</evidence>
<comment type="subcellular location">
    <subcellularLocation>
        <location evidence="1">Nucleus</location>
    </subcellularLocation>
</comment>
<dbReference type="SUPFAM" id="SSF89550">
    <property type="entry name" value="PHP domain-like"/>
    <property type="match status" value="1"/>
</dbReference>
<evidence type="ECO:0000256" key="4">
    <source>
        <dbReference type="SAM" id="MobiDB-lite"/>
    </source>
</evidence>
<keyword evidence="3" id="KW-0819">tRNA processing</keyword>
<dbReference type="EMBL" id="KL647382">
    <property type="protein sequence ID" value="KEY75270.1"/>
    <property type="molecule type" value="Genomic_DNA"/>
</dbReference>